<evidence type="ECO:0000259" key="4">
    <source>
        <dbReference type="Pfam" id="PF01464"/>
    </source>
</evidence>
<dbReference type="Gene3D" id="1.25.20.10">
    <property type="entry name" value="Bacterial muramidases"/>
    <property type="match status" value="1"/>
</dbReference>
<dbReference type="GO" id="GO:0042597">
    <property type="term" value="C:periplasmic space"/>
    <property type="evidence" value="ECO:0007669"/>
    <property type="project" value="InterPro"/>
</dbReference>
<sequence length="736" mass="86137">MPRKIFFIKSLLLSLIIMGNVFAVEITIIPIKKPVLGEAAQREKVTQGIIKPKSKPSKEIEETKTLIVKEDSKKIDFLIPKSKPLVVKKSKSEVKTKSKYYSQKDYMIAKKSIAAMQKSQWSAALSQSKKAKDKSIYNFIQWRHLLTTGNQASFYDYLSFIKNKKNYPRISRLRYLAEHKLSTDKISPNKIIGWFNSEKPLSGYGKLILGESLILTGDITKGTSLIKDGWITADLNRSNMKFFRKRYKKYLNANDYINRADYLAWEGKSWDLKRMLRYLPKDYELLYTARQILMSKSYGVDNAIKNVPTKLKNDAGLNYDRLKWRRKRGRVDDSLKIIFKVPNNKDYLVRPDKWWKERAIMTRALIYKKKYESAYKVASKHSLDIGPEYADAEWMSGWIALSFLNDPILAIDHFNNFYQNVSYPISLSRGAYWLARSYEKIGDKAQSKKWYEEATKYLSTYYGQLAFLKIKPNETFELDEQAIVPVTYRKYFYKKELVKIVHLLDELNKDRYTKNILRHLANDNIKDGSEILAAELATNISRYDFAIQVSKIASYQKRFHNDFNYPIISTPQYVNGRKIPETAFILSLIRQESEFDMRANSHVGAQGLMQLMPYTAKLVAKQAKLPYSKSRLTSDPEYNINLGSHYIAGLILQYDGAYPFATAAYNAGPKRVKYWKKINKDPQKKQVDFVDWVELIKFKETRNYVQRVMENYNVYRYILEKKPIKMKNFFKDQPLF</sequence>
<dbReference type="Pfam" id="PF01464">
    <property type="entry name" value="SLT"/>
    <property type="match status" value="1"/>
</dbReference>
<evidence type="ECO:0000256" key="3">
    <source>
        <dbReference type="ARBA" id="ARBA00022729"/>
    </source>
</evidence>
<dbReference type="InterPro" id="IPR008939">
    <property type="entry name" value="Lytic_TGlycosylase_superhlx_U"/>
</dbReference>
<dbReference type="InterPro" id="IPR008258">
    <property type="entry name" value="Transglycosylase_SLT_dom_1"/>
</dbReference>
<evidence type="ECO:0000313" key="6">
    <source>
        <dbReference type="Proteomes" id="UP000501094"/>
    </source>
</evidence>
<comment type="similarity">
    <text evidence="2">Belongs to the virb1 family.</text>
</comment>
<evidence type="ECO:0000256" key="2">
    <source>
        <dbReference type="ARBA" id="ARBA00009387"/>
    </source>
</evidence>
<name>A0A6H1Q086_9PROT</name>
<dbReference type="InterPro" id="IPR023346">
    <property type="entry name" value="Lysozyme-like_dom_sf"/>
</dbReference>
<dbReference type="AlphaFoldDB" id="A0A6H1Q086"/>
<comment type="similarity">
    <text evidence="1">Belongs to the transglycosylase Slt family.</text>
</comment>
<dbReference type="GO" id="GO:0004553">
    <property type="term" value="F:hydrolase activity, hydrolyzing O-glycosyl compounds"/>
    <property type="evidence" value="ECO:0007669"/>
    <property type="project" value="InterPro"/>
</dbReference>
<evidence type="ECO:0000256" key="1">
    <source>
        <dbReference type="ARBA" id="ARBA00007734"/>
    </source>
</evidence>
<dbReference type="Proteomes" id="UP000501094">
    <property type="component" value="Chromosome"/>
</dbReference>
<accession>A0A6H1Q086</accession>
<dbReference type="CDD" id="cd13401">
    <property type="entry name" value="Slt70-like"/>
    <property type="match status" value="1"/>
</dbReference>
<evidence type="ECO:0000313" key="5">
    <source>
        <dbReference type="EMBL" id="QIZ20317.1"/>
    </source>
</evidence>
<gene>
    <name evidence="5" type="ORF">E5R92_00730</name>
</gene>
<dbReference type="SUPFAM" id="SSF53955">
    <property type="entry name" value="Lysozyme-like"/>
    <property type="match status" value="1"/>
</dbReference>
<dbReference type="Gene3D" id="1.10.530.10">
    <property type="match status" value="1"/>
</dbReference>
<dbReference type="PANTHER" id="PTHR37423">
    <property type="entry name" value="SOLUBLE LYTIC MUREIN TRANSGLYCOSYLASE-RELATED"/>
    <property type="match status" value="1"/>
</dbReference>
<proteinExistence type="inferred from homology"/>
<keyword evidence="3" id="KW-0732">Signal</keyword>
<feature type="domain" description="Transglycosylase SLT" evidence="4">
    <location>
        <begin position="582"/>
        <end position="686"/>
    </location>
</feature>
<protein>
    <submittedName>
        <fullName evidence="5">Lytic transglycosylase domain-containing protein</fullName>
    </submittedName>
</protein>
<dbReference type="KEGG" id="peg:E5R92_00730"/>
<dbReference type="EMBL" id="CP038852">
    <property type="protein sequence ID" value="QIZ20317.1"/>
    <property type="molecule type" value="Genomic_DNA"/>
</dbReference>
<dbReference type="SUPFAM" id="SSF48435">
    <property type="entry name" value="Bacterial muramidases"/>
    <property type="match status" value="1"/>
</dbReference>
<keyword evidence="6" id="KW-1185">Reference proteome</keyword>
<reference evidence="5 6" key="1">
    <citation type="journal article" date="2020" name="Nat. Microbiol.">
        <title>Lysogenic host-virus interactions in SAR11 marine bacteria.</title>
        <authorList>
            <person name="Morris R.M."/>
            <person name="Cain K.R."/>
            <person name="Hvorecny K.L."/>
            <person name="Kollman J.M."/>
        </authorList>
    </citation>
    <scope>NUCLEOTIDE SEQUENCE [LARGE SCALE GENOMIC DNA]</scope>
    <source>
        <strain evidence="5 6">NP1</strain>
    </source>
</reference>
<organism evidence="5 6">
    <name type="scientific">Candidatus Pelagibacter giovannonii</name>
    <dbReference type="NCBI Taxonomy" id="2563896"/>
    <lineage>
        <taxon>Bacteria</taxon>
        <taxon>Pseudomonadati</taxon>
        <taxon>Pseudomonadota</taxon>
        <taxon>Alphaproteobacteria</taxon>
        <taxon>Candidatus Pelagibacterales</taxon>
        <taxon>Candidatus Pelagibacteraceae</taxon>
        <taxon>Candidatus Pelagibacter</taxon>
    </lineage>
</organism>
<dbReference type="PANTHER" id="PTHR37423:SF2">
    <property type="entry name" value="MEMBRANE-BOUND LYTIC MUREIN TRANSGLYCOSYLASE C"/>
    <property type="match status" value="1"/>
</dbReference>